<evidence type="ECO:0000313" key="1">
    <source>
        <dbReference type="EMBL" id="SVB07183.1"/>
    </source>
</evidence>
<feature type="non-terminal residue" evidence="1">
    <location>
        <position position="1"/>
    </location>
</feature>
<proteinExistence type="predicted"/>
<dbReference type="Gene3D" id="2.60.40.10">
    <property type="entry name" value="Immunoglobulins"/>
    <property type="match status" value="1"/>
</dbReference>
<reference evidence="1" key="1">
    <citation type="submission" date="2018-05" db="EMBL/GenBank/DDBJ databases">
        <authorList>
            <person name="Lanie J.A."/>
            <person name="Ng W.-L."/>
            <person name="Kazmierczak K.M."/>
            <person name="Andrzejewski T.M."/>
            <person name="Davidsen T.M."/>
            <person name="Wayne K.J."/>
            <person name="Tettelin H."/>
            <person name="Glass J.I."/>
            <person name="Rusch D."/>
            <person name="Podicherti R."/>
            <person name="Tsui H.-C.T."/>
            <person name="Winkler M.E."/>
        </authorList>
    </citation>
    <scope>NUCLEOTIDE SEQUENCE</scope>
</reference>
<sequence length="118" mass="12514">VVSDTSDNIAYVAPVSVYVDNEINDITPPIGTISNPLSGQTVSDTVAFTVIAQDDYGVAEVEFFIDGGTVTVDTLSPYQYDWDTTTLENGSQHTLSATVTDDAAHTTIVQPVLVTVSN</sequence>
<organism evidence="1">
    <name type="scientific">marine metagenome</name>
    <dbReference type="NCBI Taxonomy" id="408172"/>
    <lineage>
        <taxon>unclassified sequences</taxon>
        <taxon>metagenomes</taxon>
        <taxon>ecological metagenomes</taxon>
    </lineage>
</organism>
<dbReference type="InterPro" id="IPR013783">
    <property type="entry name" value="Ig-like_fold"/>
</dbReference>
<gene>
    <name evidence="1" type="ORF">METZ01_LOCUS160037</name>
</gene>
<dbReference type="EMBL" id="UINC01027628">
    <property type="protein sequence ID" value="SVB07183.1"/>
    <property type="molecule type" value="Genomic_DNA"/>
</dbReference>
<evidence type="ECO:0008006" key="2">
    <source>
        <dbReference type="Google" id="ProtNLM"/>
    </source>
</evidence>
<accession>A0A382B1P6</accession>
<name>A0A382B1P6_9ZZZZ</name>
<protein>
    <recommendedName>
        <fullName evidence="2">Bacterial Ig-like domain-containing protein</fullName>
    </recommendedName>
</protein>
<dbReference type="AlphaFoldDB" id="A0A382B1P6"/>
<dbReference type="Pfam" id="PF17957">
    <property type="entry name" value="Big_7"/>
    <property type="match status" value="1"/>
</dbReference>